<evidence type="ECO:0000313" key="1">
    <source>
        <dbReference type="EMBL" id="MBB5034050.1"/>
    </source>
</evidence>
<evidence type="ECO:0000313" key="2">
    <source>
        <dbReference type="Proteomes" id="UP000590740"/>
    </source>
</evidence>
<dbReference type="Gene3D" id="3.40.50.1820">
    <property type="entry name" value="alpha/beta hydrolase"/>
    <property type="match status" value="1"/>
</dbReference>
<gene>
    <name evidence="1" type="ORF">HNQ65_003641</name>
</gene>
<proteinExistence type="predicted"/>
<protein>
    <submittedName>
        <fullName evidence="1">Uncharacterized protein</fullName>
    </submittedName>
</protein>
<dbReference type="RefSeq" id="WP_184341471.1">
    <property type="nucleotide sequence ID" value="NZ_JACHIG010000008.1"/>
</dbReference>
<keyword evidence="2" id="KW-1185">Reference proteome</keyword>
<sequence>MQRAILFASFLFTLAPASGEITIGKYDMASIRDTGNLETKVIMDWHANPKDAAIRQKLVEITVCEWWPGLKVRLPVTFLAPATGVCTNVIIENTGLQMKPAAVAGAKLRLLKENGVGIVLIGMVPINDMEPVGKLHLMMEEHFIQTKDTRYTPAWIWGISDMRALTAAVAEKEVFQPKKVLATGGSKRGVATAAAGIADERVTAIMPVVAPVIESPGGPYVEGMLAEEITKMNEEFIAKMSDPVGREKMLIRQKARSDERITVKMARDAGWSDAEMKTACNAAWEACRTTNYLDVLKKRGTEIFYNQGSNDNVSPGLVELGRQFPQLPVLIVPGGQHGGAKEAGFVKSVGGMPEVDENLRAFALHHFFGTRHMVAPPKVSTQWDKAAHKLMVKVVFPDGSEPQQNSVWWSVNRHPDYSIAMEFDAWTSAPLKEDGADTYSAEVTIEGEVKTLDVITVHAQEESGSTLTVSSPEIRLP</sequence>
<reference evidence="1 2" key="1">
    <citation type="submission" date="2020-08" db="EMBL/GenBank/DDBJ databases">
        <title>Genomic Encyclopedia of Type Strains, Phase IV (KMG-IV): sequencing the most valuable type-strain genomes for metagenomic binning, comparative biology and taxonomic classification.</title>
        <authorList>
            <person name="Goeker M."/>
        </authorList>
    </citation>
    <scope>NUCLEOTIDE SEQUENCE [LARGE SCALE GENOMIC DNA]</scope>
    <source>
        <strain evidence="1 2">DSM 12252</strain>
    </source>
</reference>
<dbReference type="AlphaFoldDB" id="A0A7W7YDV0"/>
<dbReference type="InterPro" id="IPR009199">
    <property type="entry name" value="PhoPQ-act_pathogen-rel_PqaA"/>
</dbReference>
<comment type="caution">
    <text evidence="1">The sequence shown here is derived from an EMBL/GenBank/DDBJ whole genome shotgun (WGS) entry which is preliminary data.</text>
</comment>
<dbReference type="Pfam" id="PF10142">
    <property type="entry name" value="PhoPQ_related"/>
    <property type="match status" value="1"/>
</dbReference>
<organism evidence="1 2">
    <name type="scientific">Prosthecobacter vanneervenii</name>
    <dbReference type="NCBI Taxonomy" id="48466"/>
    <lineage>
        <taxon>Bacteria</taxon>
        <taxon>Pseudomonadati</taxon>
        <taxon>Verrucomicrobiota</taxon>
        <taxon>Verrucomicrobiia</taxon>
        <taxon>Verrucomicrobiales</taxon>
        <taxon>Verrucomicrobiaceae</taxon>
        <taxon>Prosthecobacter</taxon>
    </lineage>
</organism>
<dbReference type="InterPro" id="IPR029058">
    <property type="entry name" value="AB_hydrolase_fold"/>
</dbReference>
<dbReference type="Proteomes" id="UP000590740">
    <property type="component" value="Unassembled WGS sequence"/>
</dbReference>
<accession>A0A7W7YDV0</accession>
<dbReference type="EMBL" id="JACHIG010000008">
    <property type="protein sequence ID" value="MBB5034050.1"/>
    <property type="molecule type" value="Genomic_DNA"/>
</dbReference>
<name>A0A7W7YDV0_9BACT</name>
<dbReference type="SUPFAM" id="SSF53474">
    <property type="entry name" value="alpha/beta-Hydrolases"/>
    <property type="match status" value="1"/>
</dbReference>